<feature type="region of interest" description="Disordered" evidence="9">
    <location>
        <begin position="1892"/>
        <end position="1911"/>
    </location>
</feature>
<dbReference type="InterPro" id="IPR019749">
    <property type="entry name" value="Band_41_domain"/>
</dbReference>
<keyword evidence="8" id="KW-0009">Actin-binding</keyword>
<dbReference type="Proteomes" id="UP000038045">
    <property type="component" value="Unplaced"/>
</dbReference>
<dbReference type="InterPro" id="IPR038185">
    <property type="entry name" value="MyTH4_dom_sf"/>
</dbReference>
<feature type="region of interest" description="Disordered" evidence="9">
    <location>
        <begin position="1"/>
        <end position="47"/>
    </location>
</feature>
<dbReference type="PRINTS" id="PR00193">
    <property type="entry name" value="MYOSINHEAVY"/>
</dbReference>
<dbReference type="InterPro" id="IPR051567">
    <property type="entry name" value="Unconventional_Myosin_ATPase"/>
</dbReference>
<evidence type="ECO:0000313" key="16">
    <source>
        <dbReference type="WBParaSite" id="PTRK_0000782500.1"/>
    </source>
</evidence>
<feature type="domain" description="FERM" evidence="12">
    <location>
        <begin position="3020"/>
        <end position="3330"/>
    </location>
</feature>
<dbReference type="InterPro" id="IPR036028">
    <property type="entry name" value="SH3-like_dom_sf"/>
</dbReference>
<proteinExistence type="inferred from homology"/>
<evidence type="ECO:0000313" key="15">
    <source>
        <dbReference type="Proteomes" id="UP000038045"/>
    </source>
</evidence>
<feature type="domain" description="MyTH4" evidence="13">
    <location>
        <begin position="2860"/>
        <end position="3015"/>
    </location>
</feature>
<feature type="transmembrane region" description="Helical" evidence="10">
    <location>
        <begin position="714"/>
        <end position="732"/>
    </location>
</feature>
<feature type="compositionally biased region" description="Polar residues" evidence="9">
    <location>
        <begin position="2645"/>
        <end position="2669"/>
    </location>
</feature>
<dbReference type="PROSITE" id="PS51016">
    <property type="entry name" value="MYTH4"/>
    <property type="match status" value="2"/>
</dbReference>
<evidence type="ECO:0000256" key="6">
    <source>
        <dbReference type="ARBA" id="ARBA00023175"/>
    </source>
</evidence>
<dbReference type="InterPro" id="IPR036961">
    <property type="entry name" value="Kinesin_motor_dom_sf"/>
</dbReference>
<feature type="transmembrane region" description="Helical" evidence="10">
    <location>
        <begin position="210"/>
        <end position="231"/>
    </location>
</feature>
<dbReference type="Pfam" id="PF07690">
    <property type="entry name" value="MFS_1"/>
    <property type="match status" value="2"/>
</dbReference>
<dbReference type="CDD" id="cd23767">
    <property type="entry name" value="IQCD"/>
    <property type="match status" value="1"/>
</dbReference>
<dbReference type="STRING" id="131310.A0A0N4ZIR3"/>
<feature type="domain" description="Myosin motor" evidence="14">
    <location>
        <begin position="884"/>
        <end position="1463"/>
    </location>
</feature>
<keyword evidence="2 7" id="KW-0728">SH3 domain</keyword>
<dbReference type="InterPro" id="IPR000299">
    <property type="entry name" value="FERM_domain"/>
</dbReference>
<evidence type="ECO:0000256" key="3">
    <source>
        <dbReference type="ARBA" id="ARBA00022741"/>
    </source>
</evidence>
<dbReference type="SUPFAM" id="SSF103473">
    <property type="entry name" value="MFS general substrate transporter"/>
    <property type="match status" value="1"/>
</dbReference>
<keyword evidence="4 8" id="KW-0067">ATP-binding</keyword>
<feature type="transmembrane region" description="Helical" evidence="10">
    <location>
        <begin position="683"/>
        <end position="702"/>
    </location>
</feature>
<dbReference type="InterPro" id="IPR000048">
    <property type="entry name" value="IQ_motif_EF-hand-BS"/>
</dbReference>
<reference evidence="16" key="1">
    <citation type="submission" date="2017-02" db="UniProtKB">
        <authorList>
            <consortium name="WormBaseParasite"/>
        </authorList>
    </citation>
    <scope>IDENTIFICATION</scope>
</reference>
<dbReference type="Gene3D" id="1.20.1250.20">
    <property type="entry name" value="MFS general substrate transporter like domains"/>
    <property type="match status" value="2"/>
</dbReference>
<feature type="transmembrane region" description="Helical" evidence="10">
    <location>
        <begin position="180"/>
        <end position="198"/>
    </location>
</feature>
<keyword evidence="10" id="KW-1133">Transmembrane helix</keyword>
<dbReference type="Gene3D" id="3.40.850.10">
    <property type="entry name" value="Kinesin motor domain"/>
    <property type="match status" value="1"/>
</dbReference>
<dbReference type="GO" id="GO:0003774">
    <property type="term" value="F:cytoskeletal motor activity"/>
    <property type="evidence" value="ECO:0007669"/>
    <property type="project" value="UniProtKB-UniRule"/>
</dbReference>
<dbReference type="Gene3D" id="1.10.10.820">
    <property type="match status" value="1"/>
</dbReference>
<dbReference type="InterPro" id="IPR011993">
    <property type="entry name" value="PH-like_dom_sf"/>
</dbReference>
<dbReference type="SUPFAM" id="SSF50044">
    <property type="entry name" value="SH3-domain"/>
    <property type="match status" value="1"/>
</dbReference>
<dbReference type="SUPFAM" id="SSF52540">
    <property type="entry name" value="P-loop containing nucleoside triphosphate hydrolases"/>
    <property type="match status" value="1"/>
</dbReference>
<protein>
    <submittedName>
        <fullName evidence="16">MFS domain-containing protein</fullName>
    </submittedName>
</protein>
<dbReference type="Gene3D" id="1.20.58.530">
    <property type="match status" value="1"/>
</dbReference>
<dbReference type="PROSITE" id="PS50002">
    <property type="entry name" value="SH3"/>
    <property type="match status" value="1"/>
</dbReference>
<dbReference type="GO" id="GO:0022857">
    <property type="term" value="F:transmembrane transporter activity"/>
    <property type="evidence" value="ECO:0007669"/>
    <property type="project" value="InterPro"/>
</dbReference>
<feature type="transmembrane region" description="Helical" evidence="10">
    <location>
        <begin position="148"/>
        <end position="168"/>
    </location>
</feature>
<dbReference type="InterPro" id="IPR000857">
    <property type="entry name" value="MyTH4_dom"/>
</dbReference>
<keyword evidence="5 8" id="KW-0518">Myosin</keyword>
<dbReference type="SMART" id="SM00139">
    <property type="entry name" value="MyTH4"/>
    <property type="match status" value="2"/>
</dbReference>
<dbReference type="Pfam" id="PF00063">
    <property type="entry name" value="Myosin_head"/>
    <property type="match status" value="1"/>
</dbReference>
<dbReference type="GO" id="GO:0016459">
    <property type="term" value="C:myosin complex"/>
    <property type="evidence" value="ECO:0007669"/>
    <property type="project" value="UniProtKB-KW"/>
</dbReference>
<keyword evidence="3 8" id="KW-0547">Nucleotide-binding</keyword>
<dbReference type="PROSITE" id="PS50057">
    <property type="entry name" value="FERM_3"/>
    <property type="match status" value="1"/>
</dbReference>
<dbReference type="Pfam" id="PF00612">
    <property type="entry name" value="IQ"/>
    <property type="match status" value="2"/>
</dbReference>
<dbReference type="PROSITE" id="PS51456">
    <property type="entry name" value="MYOSIN_MOTOR"/>
    <property type="match status" value="1"/>
</dbReference>
<dbReference type="PANTHER" id="PTHR22692">
    <property type="entry name" value="MYOSIN VII, XV"/>
    <property type="match status" value="1"/>
</dbReference>
<keyword evidence="15" id="KW-1185">Reference proteome</keyword>
<sequence>MTEKTKTESDGSLSKEKQLNEPLGEDSQNDNWRKDKSNVKKRKKKNKHMFAISKWLKGNNRTSSSSLTNPSILQKKKNVGFVDQQDNISSSSCSSSSSSSAVPEALDGGYGWIIVFSSFLIHFICDGISFSFGVMFPELQTYFKASKFLASIPGSVFLSIPLLGGPIAAVITDVYDCRNVTIAGGLIASAGVFLSYFCNNIATFTITYGIIGGSGLCLCFNTAIVIVTYYFEKKRALATALACCGTGAGTIINPPVMEYLISTFGWSKFLLFQAVWLLGLVFCGLIMKDVSWPQDTQEYKEKKFLKRMEKNRLRREKEEEYIQGQFPKISSSNSYSYLKCRFAHSLPEIPTHIKNKLKNMEYSSSNHCLTEMNPDNTRTDKETAPFRSKSYGYFTREKRFRTESERENDVLKRIESTVLEIENNQNLNHLSLECGSIGNGKHHKKNKNKITTSLNALDLDTNDSDDEAGLTLGVSLSLSETESSSSEDCSNISIDGESREEKSYFESESSPMINAQKIKSFKNRVSLTAPNTNFDDIFSPRDAFLAAQSNPKMEKTRMTSLISATLTSTHGRVPATNAMIACGHRHNRIAFEDSFKLDRVPSAPNIYFRRRRKYQKGVLKIKRIYGFMKDTAIENWELIKIGQFRVFLLSVFILYMFFDIPYVNLPEYAVEKLGVSENQSSLLISSIGFFNMVFMLLLGMISDWKYTRSKVLQIYGLFVVAAGIAVVFASLTTNYISLIIYVSLFGGFISANYVLASVLTVDLLSFHCFQSGYGLLNLAQGFGNFIGPSFVGFMYDQTGSYQIIFYIGSCGIILSGLIVLSLYYIKRKNARNSKKTHFADPLVEHEEKVYQNNFLLCIKPCESKLNQKNDSISLFDDLNKNLIPHIYDVARTAFIRAKVSKKNVSILFNGGSSSGKTFNIYKCLKYFAETSLNNNKKFTITTVNGINQLITNLCCIDDVTEIPILYQINVGIDGICGIEFIRPFSNAFNKLICFNKETKNFNIFYTIFYGLNEEEKEKFCLNNKNYFIMNEIKMNEDEKRECEMKYKNLKMSMITNLGFTEEHFETFISIICSIINLGNVSFYVDTNTDDNIIKICKKNELENISKLLKINTKELLDIFNIENSNNNLKNTLEIRDNFIDKLYMNLIDWIFLRIENLYDKNEYYASIFLFDYKGYTSRSYNEYDEFCTNIINELHMSIFFDRCNKQYLNNEEKTFITEKSNKSCLNLISNEKKNLLSILNDECIFPMTSPTTLIKKYDLNFIDQDCYINSRCKTYCEFGIKHFFGVQSYNVSDFLIQNRRSIYDFIDKILIKSENSSIISMCLKPIKYEKYNNYMFVASNMIDTFKKEIASKLTTSDMLFVCCLKSSLQNISVDFDNNLIIKQLKSQGILEIIKNDINEFPHTYTIDNFLKEFKILFSSSKNINNINDIINNQGLLYKSDFLLSNQNLLMSDKLLKHLEVKKHNQIERSIINIQSTFKRYLERKKFLMKKKAAIKIQSVYRGWKTRCRYNILKAKCIEENNNRKKELDNSYNDLKTSTMKSDVLNNCAKSFYIYEKEYEKIELFDNMMVMPPMTIEDFEREYIKYHTLGVKREAILAPFLNKETEYDYEYSLVVFKKILEYMLIDDNDNLLIREIMEIGGKNGILGDEVIIQLLNQTYKNNSTKELDKIWLLILCFLNSFRPSEYIISVLLHYFSLQKQSLKNILNYSLKRTLSINQFDVLKMYPALTKYELINFTTKQPLSISIDTNKLYKIVVQVDSLSTAGEIIKMCLKKLNITNFMGWCIDLEVLKNTLIVKLEENDYFFDFIYLVENEMFENILKSNRITFYGNSKRKKVDKQLMNDSVATINNDAKIVNMSNAKIKNDIKSKIHGNNDDVILSPMSLRRVYIIEPKDNDSENNSNSNTIYDNNNNNENLKKKISTSLLGNPISSDKSLIDENGNDIISMASGTKKYESGKNFTLRYMPIIEVDDDVEDYVDDVNDKKGSNVSNNNSLTYIDAKILSQTIKGGVVNDVNNENCNRNNLNYIRNKLNNNDIENDNKFDMDSHYIYESVPINEEIRINNDKNKKTLKMTMTAKDLERLILLGEKKSFINDNIPMINSENLKESIVINHGQFNILLRKEIFYPYEKLDDCEIDLIYLQIIYDCKNNNPYRISKKERDTINKILRHNKMDPMEIENVINIPYNVKNEVVYCARSWPIYFSKTFLIDQVIDDMIKKIQIRISENGIYIVQVEDENIDSYIITSSIFYDQIIDIFIENDEMLLIYLDNHEIYKFIEKEYIEKIKDIICRFINPKSEEPSYAYAIATFLSNDTNLLNFEKGDQIKIINYYDYYKSFMPNYGNGWLFGKCHSSIGWFSTEYVSMTCTENNSTLVTPYFDQQQTIFKFYHYILNMGSHTIHHNIKLVESPNSEYNNEYKKQEHIPQHNNEDEYYFTKNSNVIRNRSKSYDNNKEEFIPRNGADYHSKDNLHAFNQEHTFNDRKPFPSQFSTLPRRVTSTGVPGLYSDYYPHENFYEKRGYGSYGGIKDNHYQSQQLKSRDYSPRQQFENSGYFDGYYQDKDSRYRGRETGNVEEVYDKEVKISRSMSAIPSYGMKYRDNLNYYYPPTDYSKNNFGTIKPQNKEYFEESRHSNKYQIQSPPMTNYHYSNTGMSNSGAQYHSSNRYNNFHESSYGTKGGDHMKHPQESSSYGSPNLIMSQQQQKGKQMSLKSAKISGGKNRSQSSKHQSKWAYSSGGAANNSYYDQNAIIGYDKEGRPIRQGRHYKVNCCCFSFKWPLWSVEPCAPPQRIYGSSYKLNQNKNIHESNNIPILENDLIYESDIESFSMAEFAINHYQKQKKSTDLGVIFKKKKKEWTWKDISSLIKFSSKSISSSLIYLTDVELQKDSIECFLCIMRYMGDENLKKNQTVTDCVYELLTIGHEKPALHDEIYCQIMKQVTNNTSKETDSLIKGWRLFTIISSYFTCSDILKPYLLHFLQTIAHDKKRSCHQTALTCLNNLKQTLKYGGRKLLLSASEVEAITKGKYVKRQAYLLPGGQKLFINTTITTVAEEIIKELCKEMNVLSLTEQQEFSLCYLIENEDNMKIISNNEYILDITTKMTIEKKKIMLVLKRFVWISSLRFDNQLLIDTLFYQTLPDYISGLFMLNCNQKSLSYGELNNISQMGALIHFSDSIGKVTTVKSDCISSLVPSIILKAYPHITLQNWTYRILKKIEEWDFKMSALQAKSLFLITLQKYYLFSATFYHIKNVSNNGVSIEELNNSILAINKEGLTFINEIKRNIIIQINFTDISYPELYSKDSELFITLPSGNIFIAKTDAADDIGKLIHHYIYIYNSIYS</sequence>
<dbReference type="GO" id="GO:0003779">
    <property type="term" value="F:actin binding"/>
    <property type="evidence" value="ECO:0007669"/>
    <property type="project" value="UniProtKB-KW"/>
</dbReference>
<evidence type="ECO:0000259" key="13">
    <source>
        <dbReference type="PROSITE" id="PS51016"/>
    </source>
</evidence>
<feature type="binding site" evidence="8">
    <location>
        <begin position="910"/>
        <end position="917"/>
    </location>
    <ligand>
        <name>ATP</name>
        <dbReference type="ChEBI" id="CHEBI:30616"/>
    </ligand>
</feature>
<feature type="transmembrane region" description="Helical" evidence="10">
    <location>
        <begin position="110"/>
        <end position="136"/>
    </location>
</feature>
<evidence type="ECO:0000256" key="4">
    <source>
        <dbReference type="ARBA" id="ARBA00022840"/>
    </source>
</evidence>
<feature type="transmembrane region" description="Helical" evidence="10">
    <location>
        <begin position="269"/>
        <end position="287"/>
    </location>
</feature>
<dbReference type="InterPro" id="IPR059004">
    <property type="entry name" value="MYO15"/>
</dbReference>
<dbReference type="SMART" id="SM00015">
    <property type="entry name" value="IQ"/>
    <property type="match status" value="2"/>
</dbReference>
<keyword evidence="10" id="KW-0472">Membrane</keyword>
<evidence type="ECO:0000259" key="12">
    <source>
        <dbReference type="PROSITE" id="PS50057"/>
    </source>
</evidence>
<evidence type="ECO:0000256" key="8">
    <source>
        <dbReference type="PROSITE-ProRule" id="PRU00782"/>
    </source>
</evidence>
<dbReference type="Gene3D" id="2.30.29.30">
    <property type="entry name" value="Pleckstrin-homology domain (PH domain)/Phosphotyrosine-binding domain (PTB)"/>
    <property type="match status" value="1"/>
</dbReference>
<dbReference type="Gene3D" id="1.25.40.530">
    <property type="entry name" value="MyTH4 domain"/>
    <property type="match status" value="2"/>
</dbReference>
<dbReference type="InterPro" id="IPR027417">
    <property type="entry name" value="P-loop_NTPase"/>
</dbReference>
<dbReference type="GO" id="GO:0005524">
    <property type="term" value="F:ATP binding"/>
    <property type="evidence" value="ECO:0007669"/>
    <property type="project" value="UniProtKB-UniRule"/>
</dbReference>
<dbReference type="Pfam" id="PF00784">
    <property type="entry name" value="MyTH4"/>
    <property type="match status" value="2"/>
</dbReference>
<dbReference type="InterPro" id="IPR011701">
    <property type="entry name" value="MFS"/>
</dbReference>
<feature type="domain" description="MyTH4" evidence="13">
    <location>
        <begin position="1590"/>
        <end position="1734"/>
    </location>
</feature>
<evidence type="ECO:0000256" key="10">
    <source>
        <dbReference type="SAM" id="Phobius"/>
    </source>
</evidence>
<dbReference type="PROSITE" id="PS50096">
    <property type="entry name" value="IQ"/>
    <property type="match status" value="2"/>
</dbReference>
<accession>A0A0N4ZIR3</accession>
<dbReference type="InterPro" id="IPR001452">
    <property type="entry name" value="SH3_domain"/>
</dbReference>
<dbReference type="Gene3D" id="1.20.120.720">
    <property type="entry name" value="Myosin VI head, motor domain, U50 subdomain"/>
    <property type="match status" value="1"/>
</dbReference>
<dbReference type="SMART" id="SM00295">
    <property type="entry name" value="B41"/>
    <property type="match status" value="1"/>
</dbReference>
<feature type="transmembrane region" description="Helical" evidence="10">
    <location>
        <begin position="646"/>
        <end position="663"/>
    </location>
</feature>
<comment type="similarity">
    <text evidence="1 8">Belongs to the TRAFAC class myosin-kinesin ATPase superfamily. Myosin family.</text>
</comment>
<dbReference type="WBParaSite" id="PTRK_0000782500.1">
    <property type="protein sequence ID" value="PTRK_0000782500.1"/>
    <property type="gene ID" value="PTRK_0000782500"/>
</dbReference>
<evidence type="ECO:0000256" key="1">
    <source>
        <dbReference type="ARBA" id="ARBA00008314"/>
    </source>
</evidence>
<evidence type="ECO:0000259" key="14">
    <source>
        <dbReference type="PROSITE" id="PS51456"/>
    </source>
</evidence>
<keyword evidence="6 8" id="KW-0505">Motor protein</keyword>
<feature type="compositionally biased region" description="Polar residues" evidence="9">
    <location>
        <begin position="2681"/>
        <end position="2692"/>
    </location>
</feature>
<dbReference type="Gene3D" id="1.20.5.190">
    <property type="match status" value="1"/>
</dbReference>
<feature type="compositionally biased region" description="Low complexity" evidence="9">
    <location>
        <begin position="1897"/>
        <end position="1911"/>
    </location>
</feature>
<evidence type="ECO:0000259" key="11">
    <source>
        <dbReference type="PROSITE" id="PS50002"/>
    </source>
</evidence>
<evidence type="ECO:0000256" key="9">
    <source>
        <dbReference type="SAM" id="MobiDB-lite"/>
    </source>
</evidence>
<feature type="compositionally biased region" description="Low complexity" evidence="9">
    <location>
        <begin position="2693"/>
        <end position="2706"/>
    </location>
</feature>
<dbReference type="SMART" id="SM00326">
    <property type="entry name" value="SH3"/>
    <property type="match status" value="1"/>
</dbReference>
<evidence type="ECO:0000256" key="7">
    <source>
        <dbReference type="PROSITE-ProRule" id="PRU00192"/>
    </source>
</evidence>
<dbReference type="Gene3D" id="2.30.30.40">
    <property type="entry name" value="SH3 Domains"/>
    <property type="match status" value="1"/>
</dbReference>
<feature type="domain" description="SH3" evidence="11">
    <location>
        <begin position="2295"/>
        <end position="2364"/>
    </location>
</feature>
<feature type="region of interest" description="Disordered" evidence="9">
    <location>
        <begin position="2645"/>
        <end position="2727"/>
    </location>
</feature>
<comment type="caution">
    <text evidence="8">Lacks conserved residue(s) required for the propagation of feature annotation.</text>
</comment>
<organism evidence="15 16">
    <name type="scientific">Parastrongyloides trichosuri</name>
    <name type="common">Possum-specific nematode worm</name>
    <dbReference type="NCBI Taxonomy" id="131310"/>
    <lineage>
        <taxon>Eukaryota</taxon>
        <taxon>Metazoa</taxon>
        <taxon>Ecdysozoa</taxon>
        <taxon>Nematoda</taxon>
        <taxon>Chromadorea</taxon>
        <taxon>Rhabditida</taxon>
        <taxon>Tylenchina</taxon>
        <taxon>Panagrolaimomorpha</taxon>
        <taxon>Strongyloidoidea</taxon>
        <taxon>Strongyloididae</taxon>
        <taxon>Parastrongyloides</taxon>
    </lineage>
</organism>
<feature type="transmembrane region" description="Helical" evidence="10">
    <location>
        <begin position="803"/>
        <end position="825"/>
    </location>
</feature>
<dbReference type="SMART" id="SM00242">
    <property type="entry name" value="MYSc"/>
    <property type="match status" value="1"/>
</dbReference>
<feature type="transmembrane region" description="Helical" evidence="10">
    <location>
        <begin position="738"/>
        <end position="761"/>
    </location>
</feature>
<evidence type="ECO:0000256" key="2">
    <source>
        <dbReference type="ARBA" id="ARBA00022443"/>
    </source>
</evidence>
<name>A0A0N4ZIR3_PARTI</name>
<dbReference type="CDD" id="cd17352">
    <property type="entry name" value="MFS_MCT_SLC16"/>
    <property type="match status" value="1"/>
</dbReference>
<evidence type="ECO:0000256" key="5">
    <source>
        <dbReference type="ARBA" id="ARBA00023123"/>
    </source>
</evidence>
<keyword evidence="10" id="KW-0812">Transmembrane</keyword>
<dbReference type="InterPro" id="IPR036259">
    <property type="entry name" value="MFS_trans_sf"/>
</dbReference>
<dbReference type="Pfam" id="PF26570">
    <property type="entry name" value="MYO15"/>
    <property type="match status" value="1"/>
</dbReference>
<feature type="region of interest" description="Disordered" evidence="9">
    <location>
        <begin position="479"/>
        <end position="500"/>
    </location>
</feature>
<feature type="compositionally biased region" description="Basic and acidic residues" evidence="9">
    <location>
        <begin position="1"/>
        <end position="19"/>
    </location>
</feature>
<dbReference type="PANTHER" id="PTHR22692:SF26">
    <property type="entry name" value="SH3 DOMAIN-CONTAINING PROTEIN"/>
    <property type="match status" value="1"/>
</dbReference>
<dbReference type="InterPro" id="IPR001609">
    <property type="entry name" value="Myosin_head_motor_dom-like"/>
</dbReference>